<dbReference type="Pfam" id="PF26325">
    <property type="entry name" value="YhjD"/>
    <property type="match status" value="1"/>
</dbReference>
<accession>A0ABS4GX84</accession>
<dbReference type="Proteomes" id="UP001519343">
    <property type="component" value="Unassembled WGS sequence"/>
</dbReference>
<evidence type="ECO:0000313" key="1">
    <source>
        <dbReference type="EMBL" id="MBP1934876.1"/>
    </source>
</evidence>
<dbReference type="EMBL" id="JAGGKT010000030">
    <property type="protein sequence ID" value="MBP1934876.1"/>
    <property type="molecule type" value="Genomic_DNA"/>
</dbReference>
<keyword evidence="2" id="KW-1185">Reference proteome</keyword>
<comment type="caution">
    <text evidence="1">The sequence shown here is derived from an EMBL/GenBank/DDBJ whole genome shotgun (WGS) entry which is preliminary data.</text>
</comment>
<proteinExistence type="predicted"/>
<dbReference type="RefSeq" id="WP_209812852.1">
    <property type="nucleotide sequence ID" value="NZ_JAGGKT010000030.1"/>
</dbReference>
<gene>
    <name evidence="1" type="ORF">J2Z37_004896</name>
</gene>
<sequence>MVQFPTDEEMQAIKRSVIIPMVITVLHRDKKILEESEIKTKGPYIALMESALKKAEKEWYDARRLFRSNGIKVYEEKRTETEVEIKYVIRGYHHVTSLPWHVVKQNVEEVMKSYFGVE</sequence>
<evidence type="ECO:0000313" key="2">
    <source>
        <dbReference type="Proteomes" id="UP001519343"/>
    </source>
</evidence>
<organism evidence="1 2">
    <name type="scientific">Ammoniphilus resinae</name>
    <dbReference type="NCBI Taxonomy" id="861532"/>
    <lineage>
        <taxon>Bacteria</taxon>
        <taxon>Bacillati</taxon>
        <taxon>Bacillota</taxon>
        <taxon>Bacilli</taxon>
        <taxon>Bacillales</taxon>
        <taxon>Paenibacillaceae</taxon>
        <taxon>Aneurinibacillus group</taxon>
        <taxon>Ammoniphilus</taxon>
    </lineage>
</organism>
<dbReference type="InterPro" id="IPR058600">
    <property type="entry name" value="YhjD-like"/>
</dbReference>
<protein>
    <submittedName>
        <fullName evidence="1">Uncharacterized protein</fullName>
    </submittedName>
</protein>
<reference evidence="1 2" key="1">
    <citation type="submission" date="2021-03" db="EMBL/GenBank/DDBJ databases">
        <title>Genomic Encyclopedia of Type Strains, Phase IV (KMG-IV): sequencing the most valuable type-strain genomes for metagenomic binning, comparative biology and taxonomic classification.</title>
        <authorList>
            <person name="Goeker M."/>
        </authorList>
    </citation>
    <scope>NUCLEOTIDE SEQUENCE [LARGE SCALE GENOMIC DNA]</scope>
    <source>
        <strain evidence="1 2">DSM 24738</strain>
    </source>
</reference>
<name>A0ABS4GX84_9BACL</name>